<evidence type="ECO:0000259" key="8">
    <source>
        <dbReference type="SMART" id="SM00864"/>
    </source>
</evidence>
<keyword evidence="4 6" id="KW-0131">Cell cycle</keyword>
<comment type="similarity">
    <text evidence="1 4 6">Belongs to the FtsZ family.</text>
</comment>
<evidence type="ECO:0000313" key="10">
    <source>
        <dbReference type="EMBL" id="QDH13014.1"/>
    </source>
</evidence>
<dbReference type="SUPFAM" id="SSF55307">
    <property type="entry name" value="Tubulin C-terminal domain-like"/>
    <property type="match status" value="1"/>
</dbReference>
<dbReference type="KEGG" id="swf:E3E12_01045"/>
<dbReference type="NCBIfam" id="TIGR00065">
    <property type="entry name" value="ftsZ"/>
    <property type="match status" value="1"/>
</dbReference>
<dbReference type="InterPro" id="IPR008280">
    <property type="entry name" value="Tub_FtsZ_C"/>
</dbReference>
<dbReference type="Pfam" id="PF12327">
    <property type="entry name" value="FtsZ_C"/>
    <property type="match status" value="1"/>
</dbReference>
<evidence type="ECO:0000256" key="5">
    <source>
        <dbReference type="NCBIfam" id="TIGR00065"/>
    </source>
</evidence>
<evidence type="ECO:0000256" key="3">
    <source>
        <dbReference type="ARBA" id="ARBA00023134"/>
    </source>
</evidence>
<organism evidence="10 11">
    <name type="scientific">Formicincola oecophyllae</name>
    <dbReference type="NCBI Taxonomy" id="2558361"/>
    <lineage>
        <taxon>Bacteria</taxon>
        <taxon>Pseudomonadati</taxon>
        <taxon>Pseudomonadota</taxon>
        <taxon>Alphaproteobacteria</taxon>
        <taxon>Acetobacterales</taxon>
        <taxon>Acetobacteraceae</taxon>
        <taxon>Formicincola</taxon>
    </lineage>
</organism>
<evidence type="ECO:0000259" key="9">
    <source>
        <dbReference type="SMART" id="SM00865"/>
    </source>
</evidence>
<gene>
    <name evidence="4 10" type="primary">ftsZ</name>
    <name evidence="10" type="ORF">E3E12_01045</name>
</gene>
<dbReference type="AlphaFoldDB" id="A0A4Y6U764"/>
<proteinExistence type="inferred from homology"/>
<comment type="subunit">
    <text evidence="4">Homodimer. Polymerizes to form a dynamic ring structure in a strictly GTP-dependent manner. Interacts directly with several other division proteins.</text>
</comment>
<keyword evidence="3 4" id="KW-0342">GTP-binding</keyword>
<feature type="binding site" evidence="4">
    <location>
        <begin position="27"/>
        <end position="31"/>
    </location>
    <ligand>
        <name>GTP</name>
        <dbReference type="ChEBI" id="CHEBI:37565"/>
    </ligand>
</feature>
<keyword evidence="4" id="KW-0963">Cytoplasm</keyword>
<dbReference type="InterPro" id="IPR024757">
    <property type="entry name" value="FtsZ_C"/>
</dbReference>
<evidence type="ECO:0000256" key="4">
    <source>
        <dbReference type="HAMAP-Rule" id="MF_00909"/>
    </source>
</evidence>
<accession>A0A4Y6U764</accession>
<dbReference type="GO" id="GO:0003924">
    <property type="term" value="F:GTPase activity"/>
    <property type="evidence" value="ECO:0007669"/>
    <property type="project" value="UniProtKB-UniRule"/>
</dbReference>
<feature type="binding site" evidence="4">
    <location>
        <position position="149"/>
    </location>
    <ligand>
        <name>GTP</name>
        <dbReference type="ChEBI" id="CHEBI:37565"/>
    </ligand>
</feature>
<keyword evidence="4 6" id="KW-0717">Septation</keyword>
<dbReference type="GO" id="GO:0005737">
    <property type="term" value="C:cytoplasm"/>
    <property type="evidence" value="ECO:0007669"/>
    <property type="project" value="UniProtKB-SubCell"/>
</dbReference>
<dbReference type="GO" id="GO:0005525">
    <property type="term" value="F:GTP binding"/>
    <property type="evidence" value="ECO:0007669"/>
    <property type="project" value="UniProtKB-UniRule"/>
</dbReference>
<feature type="compositionally biased region" description="Low complexity" evidence="7">
    <location>
        <begin position="493"/>
        <end position="512"/>
    </location>
</feature>
<dbReference type="Gene3D" id="3.40.50.1440">
    <property type="entry name" value="Tubulin/FtsZ, GTPase domain"/>
    <property type="match status" value="1"/>
</dbReference>
<evidence type="ECO:0000256" key="1">
    <source>
        <dbReference type="ARBA" id="ARBA00009690"/>
    </source>
</evidence>
<keyword evidence="4 6" id="KW-0132">Cell division</keyword>
<dbReference type="PANTHER" id="PTHR30314">
    <property type="entry name" value="CELL DIVISION PROTEIN FTSZ-RELATED"/>
    <property type="match status" value="1"/>
</dbReference>
<feature type="compositionally biased region" description="Basic and acidic residues" evidence="7">
    <location>
        <begin position="414"/>
        <end position="427"/>
    </location>
</feature>
<evidence type="ECO:0000256" key="7">
    <source>
        <dbReference type="SAM" id="MobiDB-lite"/>
    </source>
</evidence>
<dbReference type="GO" id="GO:0032153">
    <property type="term" value="C:cell division site"/>
    <property type="evidence" value="ECO:0007669"/>
    <property type="project" value="UniProtKB-UniRule"/>
</dbReference>
<dbReference type="SMART" id="SM00865">
    <property type="entry name" value="Tubulin_C"/>
    <property type="match status" value="1"/>
</dbReference>
<dbReference type="HAMAP" id="MF_00909">
    <property type="entry name" value="FtsZ"/>
    <property type="match status" value="1"/>
</dbReference>
<comment type="subcellular location">
    <subcellularLocation>
        <location evidence="4">Cytoplasm</location>
    </subcellularLocation>
    <text evidence="4">Assembles at midcell at the inner surface of the cytoplasmic membrane.</text>
</comment>
<evidence type="ECO:0000313" key="11">
    <source>
        <dbReference type="Proteomes" id="UP000318709"/>
    </source>
</evidence>
<dbReference type="InterPro" id="IPR036525">
    <property type="entry name" value="Tubulin/FtsZ_GTPase_sf"/>
</dbReference>
<evidence type="ECO:0000256" key="6">
    <source>
        <dbReference type="RuleBase" id="RU000631"/>
    </source>
</evidence>
<keyword evidence="2 4" id="KW-0547">Nucleotide-binding</keyword>
<reference evidence="10 11" key="1">
    <citation type="submission" date="2019-03" db="EMBL/GenBank/DDBJ databases">
        <title>The complete genome sequence of Swingsia_sp. F3b2 LMG30590(T).</title>
        <authorList>
            <person name="Chua K.-O."/>
            <person name="Chan K.-G."/>
            <person name="See-Too W.-S."/>
        </authorList>
    </citation>
    <scope>NUCLEOTIDE SEQUENCE [LARGE SCALE GENOMIC DNA]</scope>
    <source>
        <strain evidence="10 11">F3b2</strain>
    </source>
</reference>
<dbReference type="PRINTS" id="PR00423">
    <property type="entry name" value="CELLDVISFTSZ"/>
</dbReference>
<dbReference type="SMART" id="SM00864">
    <property type="entry name" value="Tubulin"/>
    <property type="match status" value="1"/>
</dbReference>
<dbReference type="PROSITE" id="PS01135">
    <property type="entry name" value="FTSZ_2"/>
    <property type="match status" value="1"/>
</dbReference>
<dbReference type="InterPro" id="IPR000158">
    <property type="entry name" value="Cell_div_FtsZ"/>
</dbReference>
<feature type="binding site" evidence="4">
    <location>
        <position position="193"/>
    </location>
    <ligand>
        <name>GTP</name>
        <dbReference type="ChEBI" id="CHEBI:37565"/>
    </ligand>
</feature>
<feature type="region of interest" description="Disordered" evidence="7">
    <location>
        <begin position="324"/>
        <end position="588"/>
    </location>
</feature>
<sequence>MSIKLTPASPPADVANLPRIVVIGVGGGGGNAVDNMISTDLANVEFIAANTDAQQLSRALTDKRIQLGPQITRGLGAGARPETGRKAAEEVEDEIKGYFDQADLVFITAGMGGGTGTGAAPVIARIARESGALTVGVVSLPFNAEGRKRTRAAEAGIAELEKYVDTLIVVPNQNLFNCATQSTTLTDALKMSNDVLYRGVRGLTDLMVKPARINLDFSDVRSVLGDMGRAMIGTGVVTAEEGHEDRALVAAERAISNPLLEMDTVRGARSLLVNITGGTDLTLHEYEAILARITEEADADAEVISGLMEDPNLNGHIEVSVTATGLSPSRKAEGDSDEPFIIKPHLPSDEADLPQDMAERDGVNAPAQGDSAENEAQPAEQADGEGAHPTPKAEDVPPGRGVAEASVGQPSGHPLEHQRQVPAHDPHQQPGRAEWQGGATHQPSPSQPRVQPLNQGNPSNYGRSQAPAGNSPKKSGWFKRILGFGEEAPQNRQASQQPYPQQQGQGAQGSPYNHPSQQGHSEPARRSQAFQSSQGAYQPNNQPPQQDQGYGQHQPSPSSQQSLGPTPQPEAPNPSEEDLSIPTYLRRP</sequence>
<dbReference type="CDD" id="cd02201">
    <property type="entry name" value="FtsZ_type1"/>
    <property type="match status" value="1"/>
</dbReference>
<dbReference type="RefSeq" id="WP_141442657.1">
    <property type="nucleotide sequence ID" value="NZ_CP038231.1"/>
</dbReference>
<dbReference type="InterPro" id="IPR003008">
    <property type="entry name" value="Tubulin_FtsZ_GTPase"/>
</dbReference>
<protein>
    <recommendedName>
        <fullName evidence="4 5">Cell division protein FtsZ</fullName>
    </recommendedName>
</protein>
<feature type="domain" description="Tubulin/FtsZ GTPase" evidence="8">
    <location>
        <begin position="19"/>
        <end position="211"/>
    </location>
</feature>
<dbReference type="GO" id="GO:0051258">
    <property type="term" value="P:protein polymerization"/>
    <property type="evidence" value="ECO:0007669"/>
    <property type="project" value="UniProtKB-UniRule"/>
</dbReference>
<feature type="binding site" evidence="4">
    <location>
        <begin position="114"/>
        <end position="116"/>
    </location>
    <ligand>
        <name>GTP</name>
        <dbReference type="ChEBI" id="CHEBI:37565"/>
    </ligand>
</feature>
<keyword evidence="11" id="KW-1185">Reference proteome</keyword>
<feature type="domain" description="Tubulin/FtsZ 2-layer sandwich" evidence="9">
    <location>
        <begin position="213"/>
        <end position="335"/>
    </location>
</feature>
<dbReference type="EMBL" id="CP038231">
    <property type="protein sequence ID" value="QDH13014.1"/>
    <property type="molecule type" value="Genomic_DNA"/>
</dbReference>
<dbReference type="PROSITE" id="PS01134">
    <property type="entry name" value="FTSZ_1"/>
    <property type="match status" value="1"/>
</dbReference>
<dbReference type="InterPro" id="IPR020805">
    <property type="entry name" value="Cell_div_FtsZ_CS"/>
</dbReference>
<evidence type="ECO:0000256" key="2">
    <source>
        <dbReference type="ARBA" id="ARBA00022741"/>
    </source>
</evidence>
<comment type="function">
    <text evidence="4 6">Essential cell division protein that forms a contractile ring structure (Z ring) at the future cell division site. The regulation of the ring assembly controls the timing and the location of cell division. One of the functions of the FtsZ ring is to recruit other cell division proteins to the septum to produce a new cell wall between the dividing cells. Binds GTP and shows GTPase activity.</text>
</comment>
<dbReference type="OrthoDB" id="9813375at2"/>
<dbReference type="InterPro" id="IPR045061">
    <property type="entry name" value="FtsZ/CetZ"/>
</dbReference>
<dbReference type="SUPFAM" id="SSF52490">
    <property type="entry name" value="Tubulin nucleotide-binding domain-like"/>
    <property type="match status" value="1"/>
</dbReference>
<dbReference type="Pfam" id="PF00091">
    <property type="entry name" value="Tubulin"/>
    <property type="match status" value="1"/>
</dbReference>
<dbReference type="PANTHER" id="PTHR30314:SF3">
    <property type="entry name" value="MITOCHONDRIAL DIVISION PROTEIN FSZA"/>
    <property type="match status" value="1"/>
</dbReference>
<dbReference type="InterPro" id="IPR018316">
    <property type="entry name" value="Tubulin/FtsZ_2-layer-sand-dom"/>
</dbReference>
<dbReference type="Proteomes" id="UP000318709">
    <property type="component" value="Chromosome"/>
</dbReference>
<feature type="compositionally biased region" description="Polar residues" evidence="7">
    <location>
        <begin position="439"/>
        <end position="463"/>
    </location>
</feature>
<feature type="compositionally biased region" description="Low complexity" evidence="7">
    <location>
        <begin position="534"/>
        <end position="565"/>
    </location>
</feature>
<feature type="binding site" evidence="4">
    <location>
        <position position="145"/>
    </location>
    <ligand>
        <name>GTP</name>
        <dbReference type="ChEBI" id="CHEBI:37565"/>
    </ligand>
</feature>
<name>A0A4Y6U764_9PROT</name>
<dbReference type="GO" id="GO:0043093">
    <property type="term" value="P:FtsZ-dependent cytokinesis"/>
    <property type="evidence" value="ECO:0007669"/>
    <property type="project" value="UniProtKB-UniRule"/>
</dbReference>
<dbReference type="FunFam" id="3.40.50.1440:FF:000001">
    <property type="entry name" value="Cell division protein FtsZ"/>
    <property type="match status" value="1"/>
</dbReference>
<dbReference type="GO" id="GO:0000917">
    <property type="term" value="P:division septum assembly"/>
    <property type="evidence" value="ECO:0007669"/>
    <property type="project" value="UniProtKB-KW"/>
</dbReference>